<gene>
    <name evidence="9" type="ORF">DJ018_09975</name>
</gene>
<organism evidence="9 10">
    <name type="scientific">Phenylobacterium deserti</name>
    <dbReference type="NCBI Taxonomy" id="1914756"/>
    <lineage>
        <taxon>Bacteria</taxon>
        <taxon>Pseudomonadati</taxon>
        <taxon>Pseudomonadota</taxon>
        <taxon>Alphaproteobacteria</taxon>
        <taxon>Caulobacterales</taxon>
        <taxon>Caulobacteraceae</taxon>
        <taxon>Phenylobacterium</taxon>
    </lineage>
</organism>
<dbReference type="InterPro" id="IPR042094">
    <property type="entry name" value="T2SS_GspF_sf"/>
</dbReference>
<keyword evidence="4 7" id="KW-1133">Transmembrane helix</keyword>
<evidence type="ECO:0000256" key="2">
    <source>
        <dbReference type="ARBA" id="ARBA00022475"/>
    </source>
</evidence>
<evidence type="ECO:0000256" key="7">
    <source>
        <dbReference type="SAM" id="Phobius"/>
    </source>
</evidence>
<feature type="transmembrane region" description="Helical" evidence="7">
    <location>
        <begin position="257"/>
        <end position="277"/>
    </location>
</feature>
<dbReference type="Gene3D" id="1.20.81.30">
    <property type="entry name" value="Type II secretion system (T2SS), domain F"/>
    <property type="match status" value="1"/>
</dbReference>
<dbReference type="PANTHER" id="PTHR35007:SF1">
    <property type="entry name" value="PILUS ASSEMBLY PROTEIN"/>
    <property type="match status" value="1"/>
</dbReference>
<name>A0A328ACQ4_9CAUL</name>
<dbReference type="Pfam" id="PF00482">
    <property type="entry name" value="T2SSF"/>
    <property type="match status" value="1"/>
</dbReference>
<dbReference type="OrthoDB" id="9803381at2"/>
<keyword evidence="3 7" id="KW-0812">Transmembrane</keyword>
<reference evidence="10" key="1">
    <citation type="submission" date="2018-05" db="EMBL/GenBank/DDBJ databases">
        <authorList>
            <person name="Li X."/>
        </authorList>
    </citation>
    <scope>NUCLEOTIDE SEQUENCE [LARGE SCALE GENOMIC DNA]</scope>
    <source>
        <strain evidence="10">YIM 73061</strain>
    </source>
</reference>
<dbReference type="AlphaFoldDB" id="A0A328ACQ4"/>
<keyword evidence="10" id="KW-1185">Reference proteome</keyword>
<dbReference type="Proteomes" id="UP000249725">
    <property type="component" value="Unassembled WGS sequence"/>
</dbReference>
<protein>
    <recommendedName>
        <fullName evidence="8">Type II secretion system protein GspF domain-containing protein</fullName>
    </recommendedName>
</protein>
<sequence length="316" mass="34399">MSNALATLFYLLVVLAFAAAVQGVWLTLRTYAGEGRTLSRRLARASHAPEQTAREEDERSPADRFLDTHAPWLRARLATAASPLRPSQVALGAGGMTLTFFLLMQLAHMPALLSLLAAVWGGVASPILLLSFLAARRRKQFVAQMPAAVDLMARSLQAGHPVTTAMSVAARQMPDPVGPELAKVMAEMSAGLDRDTALRNLIRRFPVPELRMFVASLEVTRETGGNLSEVLLKLGDALRSKAQLRKKVSAISAEGRMTFWVVVALPPAVAGILSTLNPDYYKAAMPDPLFWPLMSVPPVLLLIGALVIWRMINFRI</sequence>
<evidence type="ECO:0000313" key="10">
    <source>
        <dbReference type="Proteomes" id="UP000249725"/>
    </source>
</evidence>
<dbReference type="InterPro" id="IPR018076">
    <property type="entry name" value="T2SS_GspF_dom"/>
</dbReference>
<feature type="domain" description="Type II secretion system protein GspF" evidence="8">
    <location>
        <begin position="149"/>
        <end position="273"/>
    </location>
</feature>
<feature type="transmembrane region" description="Helical" evidence="7">
    <location>
        <begin position="111"/>
        <end position="135"/>
    </location>
</feature>
<evidence type="ECO:0000256" key="5">
    <source>
        <dbReference type="ARBA" id="ARBA00023136"/>
    </source>
</evidence>
<evidence type="ECO:0000256" key="1">
    <source>
        <dbReference type="ARBA" id="ARBA00004651"/>
    </source>
</evidence>
<evidence type="ECO:0000256" key="3">
    <source>
        <dbReference type="ARBA" id="ARBA00022692"/>
    </source>
</evidence>
<evidence type="ECO:0000256" key="6">
    <source>
        <dbReference type="SAM" id="MobiDB-lite"/>
    </source>
</evidence>
<dbReference type="EMBL" id="QFYR01000002">
    <property type="protein sequence ID" value="RAK52532.1"/>
    <property type="molecule type" value="Genomic_DNA"/>
</dbReference>
<evidence type="ECO:0000313" key="9">
    <source>
        <dbReference type="EMBL" id="RAK52532.1"/>
    </source>
</evidence>
<accession>A0A328ACQ4</accession>
<proteinExistence type="predicted"/>
<keyword evidence="5 7" id="KW-0472">Membrane</keyword>
<dbReference type="PANTHER" id="PTHR35007">
    <property type="entry name" value="INTEGRAL MEMBRANE PROTEIN-RELATED"/>
    <property type="match status" value="1"/>
</dbReference>
<feature type="compositionally biased region" description="Basic and acidic residues" evidence="6">
    <location>
        <begin position="52"/>
        <end position="61"/>
    </location>
</feature>
<keyword evidence="2" id="KW-1003">Cell membrane</keyword>
<comment type="caution">
    <text evidence="9">The sequence shown here is derived from an EMBL/GenBank/DDBJ whole genome shotgun (WGS) entry which is preliminary data.</text>
</comment>
<feature type="transmembrane region" description="Helical" evidence="7">
    <location>
        <begin position="289"/>
        <end position="309"/>
    </location>
</feature>
<comment type="subcellular location">
    <subcellularLocation>
        <location evidence="1">Cell membrane</location>
        <topology evidence="1">Multi-pass membrane protein</topology>
    </subcellularLocation>
</comment>
<evidence type="ECO:0000259" key="8">
    <source>
        <dbReference type="Pfam" id="PF00482"/>
    </source>
</evidence>
<evidence type="ECO:0000256" key="4">
    <source>
        <dbReference type="ARBA" id="ARBA00022989"/>
    </source>
</evidence>
<feature type="region of interest" description="Disordered" evidence="6">
    <location>
        <begin position="42"/>
        <end position="61"/>
    </location>
</feature>
<dbReference type="RefSeq" id="WP_111514818.1">
    <property type="nucleotide sequence ID" value="NZ_QFYR01000002.1"/>
</dbReference>
<dbReference type="GO" id="GO:0005886">
    <property type="term" value="C:plasma membrane"/>
    <property type="evidence" value="ECO:0007669"/>
    <property type="project" value="UniProtKB-SubCell"/>
</dbReference>